<keyword evidence="4" id="KW-1185">Reference proteome</keyword>
<dbReference type="Pfam" id="PF21934">
    <property type="entry name" value="Yop-YscD_ppl_3rd"/>
    <property type="match status" value="1"/>
</dbReference>
<reference evidence="3 4" key="1">
    <citation type="submission" date="2012-02" db="EMBL/GenBank/DDBJ databases">
        <title>Improved High-Quality Draft sequence of Microvirga sp. WSM3557.</title>
        <authorList>
            <consortium name="US DOE Joint Genome Institute"/>
            <person name="Lucas S."/>
            <person name="Han J."/>
            <person name="Lapidus A."/>
            <person name="Cheng J.-F."/>
            <person name="Goodwin L."/>
            <person name="Pitluck S."/>
            <person name="Peters L."/>
            <person name="Zhang X."/>
            <person name="Detter J.C."/>
            <person name="Han C."/>
            <person name="Tapia R."/>
            <person name="Land M."/>
            <person name="Hauser L."/>
            <person name="Kyrpides N."/>
            <person name="Ivanova N."/>
            <person name="Pagani I."/>
            <person name="Brau L."/>
            <person name="Yates R."/>
            <person name="O'Hara G."/>
            <person name="Rui T."/>
            <person name="Howieson J."/>
            <person name="Reeve W."/>
            <person name="Woyke T."/>
        </authorList>
    </citation>
    <scope>NUCLEOTIDE SEQUENCE [LARGE SCALE GENOMIC DNA]</scope>
    <source>
        <strain evidence="3 4">WSM3557</strain>
    </source>
</reference>
<dbReference type="InterPro" id="IPR057770">
    <property type="entry name" value="YscD/Y4YQ_C"/>
</dbReference>
<dbReference type="eggNOG" id="ENOG502Z99U">
    <property type="taxonomic scope" value="Bacteria"/>
</dbReference>
<dbReference type="EMBL" id="JH660634">
    <property type="protein sequence ID" value="EIM30991.1"/>
    <property type="molecule type" value="Genomic_DNA"/>
</dbReference>
<sequence length="314" mass="32984">MSRTAIAVRLFSLFGRISLNDAVFLHFEVLSGLYCGLTGQLAPGTNVIGSSFDADIVFVEQGLAPHHLSITLRVNSIEVEALAAGCNVESSGNIAAGECSVVPLPAVTDLGAMSILWSVQGAEPAGSSIAPRLSIPVPALVLLGSIGIGAVSAILSYYGSAGALSANSPDARPESKLTYNLGDNQTIVAAARDMQQEVDKAGLLNIKIGSAKGVVTAEGTVTSASATSWQQVQQWFDQRTEGALTLVNRVITKEEKSPSAIAIEAVWRGPSPYVVVKGEKYFIGALLDDGWTVDRIEDRRVLLSRNGRLASLAY</sequence>
<protein>
    <recommendedName>
        <fullName evidence="5">Yop protein translocation protein D periplasmic domain-containing protein</fullName>
    </recommendedName>
</protein>
<proteinExistence type="predicted"/>
<dbReference type="AlphaFoldDB" id="I4Z449"/>
<evidence type="ECO:0000259" key="1">
    <source>
        <dbReference type="Pfam" id="PF21934"/>
    </source>
</evidence>
<dbReference type="Gene3D" id="2.60.200.20">
    <property type="match status" value="1"/>
</dbReference>
<gene>
    <name evidence="3" type="ORF">MicloDRAFT_00002720</name>
</gene>
<evidence type="ECO:0000313" key="3">
    <source>
        <dbReference type="EMBL" id="EIM30991.1"/>
    </source>
</evidence>
<dbReference type="RefSeq" id="WP_009488801.1">
    <property type="nucleotide sequence ID" value="NZ_CP141049.1"/>
</dbReference>
<dbReference type="STRING" id="864069.MicloDRAFT_00002720"/>
<accession>I4Z449</accession>
<dbReference type="Pfam" id="PF23893">
    <property type="entry name" value="Y4YQ_C"/>
    <property type="match status" value="1"/>
</dbReference>
<dbReference type="HOGENOM" id="CLU_072998_0_0_5"/>
<evidence type="ECO:0000259" key="2">
    <source>
        <dbReference type="Pfam" id="PF23893"/>
    </source>
</evidence>
<evidence type="ECO:0000313" key="4">
    <source>
        <dbReference type="Proteomes" id="UP000003947"/>
    </source>
</evidence>
<dbReference type="InterPro" id="IPR053946">
    <property type="entry name" value="YscD_ppl_3rd"/>
</dbReference>
<name>I4Z449_9HYPH</name>
<dbReference type="Proteomes" id="UP000003947">
    <property type="component" value="Unassembled WGS sequence"/>
</dbReference>
<dbReference type="PATRIC" id="fig|864069.3.peg.290"/>
<feature type="domain" description="YscD/Y4YQ C-terminal" evidence="2">
    <location>
        <begin position="261"/>
        <end position="312"/>
    </location>
</feature>
<feature type="domain" description="YscD-like Bon-like" evidence="1">
    <location>
        <begin position="191"/>
        <end position="250"/>
    </location>
</feature>
<evidence type="ECO:0008006" key="5">
    <source>
        <dbReference type="Google" id="ProtNLM"/>
    </source>
</evidence>
<organism evidence="3 4">
    <name type="scientific">Microvirga lotononidis</name>
    <dbReference type="NCBI Taxonomy" id="864069"/>
    <lineage>
        <taxon>Bacteria</taxon>
        <taxon>Pseudomonadati</taxon>
        <taxon>Pseudomonadota</taxon>
        <taxon>Alphaproteobacteria</taxon>
        <taxon>Hyphomicrobiales</taxon>
        <taxon>Methylobacteriaceae</taxon>
        <taxon>Microvirga</taxon>
    </lineage>
</organism>